<accession>A0A166MFA1</accession>
<evidence type="ECO:0000259" key="5">
    <source>
        <dbReference type="Pfam" id="PF00916"/>
    </source>
</evidence>
<evidence type="ECO:0000256" key="1">
    <source>
        <dbReference type="ARBA" id="ARBA00004141"/>
    </source>
</evidence>
<keyword evidence="4" id="KW-0472">Membrane</keyword>
<evidence type="ECO:0000313" key="6">
    <source>
        <dbReference type="EMBL" id="KZV77967.1"/>
    </source>
</evidence>
<dbReference type="AlphaFoldDB" id="A0A166MFA1"/>
<dbReference type="GO" id="GO:0016020">
    <property type="term" value="C:membrane"/>
    <property type="evidence" value="ECO:0007669"/>
    <property type="project" value="UniProtKB-SubCell"/>
</dbReference>
<dbReference type="PANTHER" id="PTHR11814">
    <property type="entry name" value="SULFATE TRANSPORTER"/>
    <property type="match status" value="1"/>
</dbReference>
<evidence type="ECO:0000256" key="3">
    <source>
        <dbReference type="ARBA" id="ARBA00022989"/>
    </source>
</evidence>
<comment type="subcellular location">
    <subcellularLocation>
        <location evidence="1">Membrane</location>
        <topology evidence="1">Multi-pass membrane protein</topology>
    </subcellularLocation>
</comment>
<dbReference type="OrthoDB" id="288203at2759"/>
<protein>
    <recommendedName>
        <fullName evidence="5">SLC26A/SulP transporter domain-containing protein</fullName>
    </recommendedName>
</protein>
<dbReference type="GO" id="GO:0055085">
    <property type="term" value="P:transmembrane transport"/>
    <property type="evidence" value="ECO:0007669"/>
    <property type="project" value="InterPro"/>
</dbReference>
<evidence type="ECO:0000256" key="4">
    <source>
        <dbReference type="ARBA" id="ARBA00023136"/>
    </source>
</evidence>
<dbReference type="InParanoid" id="A0A166MFA1"/>
<keyword evidence="7" id="KW-1185">Reference proteome</keyword>
<keyword evidence="2" id="KW-0812">Transmembrane</keyword>
<name>A0A166MFA1_EXIGL</name>
<feature type="non-terminal residue" evidence="6">
    <location>
        <position position="149"/>
    </location>
</feature>
<feature type="domain" description="SLC26A/SulP transporter" evidence="5">
    <location>
        <begin position="89"/>
        <end position="148"/>
    </location>
</feature>
<dbReference type="InterPro" id="IPR001902">
    <property type="entry name" value="SLC26A/SulP_fam"/>
</dbReference>
<evidence type="ECO:0000313" key="7">
    <source>
        <dbReference type="Proteomes" id="UP000077266"/>
    </source>
</evidence>
<keyword evidence="3" id="KW-1133">Transmembrane helix</keyword>
<dbReference type="Pfam" id="PF00916">
    <property type="entry name" value="Sulfate_transp"/>
    <property type="match status" value="1"/>
</dbReference>
<dbReference type="InterPro" id="IPR011547">
    <property type="entry name" value="SLC26A/SulP_dom"/>
</dbReference>
<organism evidence="6 7">
    <name type="scientific">Exidia glandulosa HHB12029</name>
    <dbReference type="NCBI Taxonomy" id="1314781"/>
    <lineage>
        <taxon>Eukaryota</taxon>
        <taxon>Fungi</taxon>
        <taxon>Dikarya</taxon>
        <taxon>Basidiomycota</taxon>
        <taxon>Agaricomycotina</taxon>
        <taxon>Agaricomycetes</taxon>
        <taxon>Auriculariales</taxon>
        <taxon>Exidiaceae</taxon>
        <taxon>Exidia</taxon>
    </lineage>
</organism>
<gene>
    <name evidence="6" type="ORF">EXIGLDRAFT_693459</name>
</gene>
<evidence type="ECO:0000256" key="2">
    <source>
        <dbReference type="ARBA" id="ARBA00022692"/>
    </source>
</evidence>
<dbReference type="EMBL" id="KV427282">
    <property type="protein sequence ID" value="KZV77967.1"/>
    <property type="molecule type" value="Genomic_DNA"/>
</dbReference>
<dbReference type="STRING" id="1314781.A0A166MFA1"/>
<proteinExistence type="predicted"/>
<reference evidence="6 7" key="1">
    <citation type="journal article" date="2016" name="Mol. Biol. Evol.">
        <title>Comparative Genomics of Early-Diverging Mushroom-Forming Fungi Provides Insights into the Origins of Lignocellulose Decay Capabilities.</title>
        <authorList>
            <person name="Nagy L.G."/>
            <person name="Riley R."/>
            <person name="Tritt A."/>
            <person name="Adam C."/>
            <person name="Daum C."/>
            <person name="Floudas D."/>
            <person name="Sun H."/>
            <person name="Yadav J.S."/>
            <person name="Pangilinan J."/>
            <person name="Larsson K.H."/>
            <person name="Matsuura K."/>
            <person name="Barry K."/>
            <person name="Labutti K."/>
            <person name="Kuo R."/>
            <person name="Ohm R.A."/>
            <person name="Bhattacharya S.S."/>
            <person name="Shirouzu T."/>
            <person name="Yoshinaga Y."/>
            <person name="Martin F.M."/>
            <person name="Grigoriev I.V."/>
            <person name="Hibbett D.S."/>
        </authorList>
    </citation>
    <scope>NUCLEOTIDE SEQUENCE [LARGE SCALE GENOMIC DNA]</scope>
    <source>
        <strain evidence="6 7">HHB12029</strain>
    </source>
</reference>
<dbReference type="Proteomes" id="UP000077266">
    <property type="component" value="Unassembled WGS sequence"/>
</dbReference>
<sequence length="149" mass="15367">MAGPTSPDYSAATSRAASIRGYDMNIDETTALLPAAAASGQHGLPLPAAATATEHGGKPDPGMLAKIRQRSKYYVPGISWIPNYSISYLLGDVLSGLTVGCILIPQSISYATSLAHLNPLTGLYSAAIPALVYSVLGSSRHLNVAPEAA</sequence>